<dbReference type="RefSeq" id="WP_161827317.1">
    <property type="nucleotide sequence ID" value="NZ_LJJB01000015.1"/>
</dbReference>
<dbReference type="Proteomes" id="UP000051063">
    <property type="component" value="Unassembled WGS sequence"/>
</dbReference>
<feature type="signal peptide" evidence="1">
    <location>
        <begin position="1"/>
        <end position="22"/>
    </location>
</feature>
<comment type="caution">
    <text evidence="2">The sequence shown here is derived from an EMBL/GenBank/DDBJ whole genome shotgun (WGS) entry which is preliminary data.</text>
</comment>
<name>A0ABR5MZY8_BRECH</name>
<sequence>MKRDFRLSCLFLAAFLSLSACSSSHSSHPEASSSSASESGKLTLQEFSLPIQVNIQPAPPKILNENELHIVLPKDQTDKWKNAKVSVIVSMPSMDHGDLQVTAEYKETGEFVAKIVPTMVGEWKADITFEVDGKSSMVSYPFVAEP</sequence>
<evidence type="ECO:0000256" key="1">
    <source>
        <dbReference type="SAM" id="SignalP"/>
    </source>
</evidence>
<dbReference type="EMBL" id="LJJB01000015">
    <property type="protein sequence ID" value="KQL43663.1"/>
    <property type="molecule type" value="Genomic_DNA"/>
</dbReference>
<gene>
    <name evidence="2" type="ORF">AN963_29655</name>
</gene>
<feature type="chain" id="PRO_5046461225" description="YtkA-like domain-containing protein" evidence="1">
    <location>
        <begin position="23"/>
        <end position="146"/>
    </location>
</feature>
<evidence type="ECO:0000313" key="2">
    <source>
        <dbReference type="EMBL" id="KQL43663.1"/>
    </source>
</evidence>
<protein>
    <recommendedName>
        <fullName evidence="4">YtkA-like domain-containing protein</fullName>
    </recommendedName>
</protein>
<dbReference type="PROSITE" id="PS51257">
    <property type="entry name" value="PROKAR_LIPOPROTEIN"/>
    <property type="match status" value="1"/>
</dbReference>
<keyword evidence="1" id="KW-0732">Signal</keyword>
<keyword evidence="3" id="KW-1185">Reference proteome</keyword>
<reference evidence="2 3" key="1">
    <citation type="submission" date="2015-09" db="EMBL/GenBank/DDBJ databases">
        <title>Genome sequencing project for genomic taxonomy and phylogenomics of Bacillus-like bacteria.</title>
        <authorList>
            <person name="Liu B."/>
            <person name="Wang J."/>
            <person name="Zhu Y."/>
            <person name="Liu G."/>
            <person name="Chen Q."/>
            <person name="Chen Z."/>
            <person name="Lan J."/>
            <person name="Che J."/>
            <person name="Ge C."/>
            <person name="Shi H."/>
            <person name="Pan Z."/>
            <person name="Liu X."/>
        </authorList>
    </citation>
    <scope>NUCLEOTIDE SEQUENCE [LARGE SCALE GENOMIC DNA]</scope>
    <source>
        <strain evidence="2 3">DSM 8552</strain>
    </source>
</reference>
<proteinExistence type="predicted"/>
<evidence type="ECO:0008006" key="4">
    <source>
        <dbReference type="Google" id="ProtNLM"/>
    </source>
</evidence>
<accession>A0ABR5MZY8</accession>
<evidence type="ECO:0000313" key="3">
    <source>
        <dbReference type="Proteomes" id="UP000051063"/>
    </source>
</evidence>
<organism evidence="2 3">
    <name type="scientific">Brevibacillus choshinensis</name>
    <dbReference type="NCBI Taxonomy" id="54911"/>
    <lineage>
        <taxon>Bacteria</taxon>
        <taxon>Bacillati</taxon>
        <taxon>Bacillota</taxon>
        <taxon>Bacilli</taxon>
        <taxon>Bacillales</taxon>
        <taxon>Paenibacillaceae</taxon>
        <taxon>Brevibacillus</taxon>
    </lineage>
</organism>